<sequence>NAEKRQISDAKKGLVHNMSAAATSSSVLILES</sequence>
<gene>
    <name evidence="1" type="ORF">METZ01_LOCUS394197</name>
</gene>
<evidence type="ECO:0000313" key="1">
    <source>
        <dbReference type="EMBL" id="SVD41343.1"/>
    </source>
</evidence>
<reference evidence="1" key="1">
    <citation type="submission" date="2018-05" db="EMBL/GenBank/DDBJ databases">
        <authorList>
            <person name="Lanie J.A."/>
            <person name="Ng W.-L."/>
            <person name="Kazmierczak K.M."/>
            <person name="Andrzejewski T.M."/>
            <person name="Davidsen T.M."/>
            <person name="Wayne K.J."/>
            <person name="Tettelin H."/>
            <person name="Glass J.I."/>
            <person name="Rusch D."/>
            <person name="Podicherti R."/>
            <person name="Tsui H.-C.T."/>
            <person name="Winkler M.E."/>
        </authorList>
    </citation>
    <scope>NUCLEOTIDE SEQUENCE</scope>
</reference>
<feature type="non-terminal residue" evidence="1">
    <location>
        <position position="1"/>
    </location>
</feature>
<accession>A0A382V4D2</accession>
<protein>
    <submittedName>
        <fullName evidence="1">Uncharacterized protein</fullName>
    </submittedName>
</protein>
<dbReference type="EMBL" id="UINC01149086">
    <property type="protein sequence ID" value="SVD41343.1"/>
    <property type="molecule type" value="Genomic_DNA"/>
</dbReference>
<proteinExistence type="predicted"/>
<dbReference type="AlphaFoldDB" id="A0A382V4D2"/>
<organism evidence="1">
    <name type="scientific">marine metagenome</name>
    <dbReference type="NCBI Taxonomy" id="408172"/>
    <lineage>
        <taxon>unclassified sequences</taxon>
        <taxon>metagenomes</taxon>
        <taxon>ecological metagenomes</taxon>
    </lineage>
</organism>
<name>A0A382V4D2_9ZZZZ</name>